<dbReference type="EMBL" id="JANEYF010001578">
    <property type="protein sequence ID" value="KAJ8962937.1"/>
    <property type="molecule type" value="Genomic_DNA"/>
</dbReference>
<feature type="region of interest" description="Disordered" evidence="1">
    <location>
        <begin position="62"/>
        <end position="97"/>
    </location>
</feature>
<comment type="caution">
    <text evidence="2">The sequence shown here is derived from an EMBL/GenBank/DDBJ whole genome shotgun (WGS) entry which is preliminary data.</text>
</comment>
<keyword evidence="3" id="KW-1185">Reference proteome</keyword>
<evidence type="ECO:0000256" key="1">
    <source>
        <dbReference type="SAM" id="MobiDB-lite"/>
    </source>
</evidence>
<feature type="compositionally biased region" description="Basic and acidic residues" evidence="1">
    <location>
        <begin position="68"/>
        <end position="85"/>
    </location>
</feature>
<accession>A0AAV8ZHZ9</accession>
<feature type="compositionally biased region" description="Polar residues" evidence="1">
    <location>
        <begin position="178"/>
        <end position="193"/>
    </location>
</feature>
<organism evidence="2 3">
    <name type="scientific">Rhamnusium bicolor</name>
    <dbReference type="NCBI Taxonomy" id="1586634"/>
    <lineage>
        <taxon>Eukaryota</taxon>
        <taxon>Metazoa</taxon>
        <taxon>Ecdysozoa</taxon>
        <taxon>Arthropoda</taxon>
        <taxon>Hexapoda</taxon>
        <taxon>Insecta</taxon>
        <taxon>Pterygota</taxon>
        <taxon>Neoptera</taxon>
        <taxon>Endopterygota</taxon>
        <taxon>Coleoptera</taxon>
        <taxon>Polyphaga</taxon>
        <taxon>Cucujiformia</taxon>
        <taxon>Chrysomeloidea</taxon>
        <taxon>Cerambycidae</taxon>
        <taxon>Lepturinae</taxon>
        <taxon>Rhagiini</taxon>
        <taxon>Rhamnusium</taxon>
    </lineage>
</organism>
<feature type="region of interest" description="Disordered" evidence="1">
    <location>
        <begin position="171"/>
        <end position="193"/>
    </location>
</feature>
<name>A0AAV8ZHZ9_9CUCU</name>
<reference evidence="2" key="1">
    <citation type="journal article" date="2023" name="Insect Mol. Biol.">
        <title>Genome sequencing provides insights into the evolution of gene families encoding plant cell wall-degrading enzymes in longhorned beetles.</title>
        <authorList>
            <person name="Shin N.R."/>
            <person name="Okamura Y."/>
            <person name="Kirsch R."/>
            <person name="Pauchet Y."/>
        </authorList>
    </citation>
    <scope>NUCLEOTIDE SEQUENCE</scope>
    <source>
        <strain evidence="2">RBIC_L_NR</strain>
    </source>
</reference>
<dbReference type="AlphaFoldDB" id="A0AAV8ZHZ9"/>
<evidence type="ECO:0000313" key="2">
    <source>
        <dbReference type="EMBL" id="KAJ8962937.1"/>
    </source>
</evidence>
<evidence type="ECO:0000313" key="3">
    <source>
        <dbReference type="Proteomes" id="UP001162156"/>
    </source>
</evidence>
<dbReference type="Proteomes" id="UP001162156">
    <property type="component" value="Unassembled WGS sequence"/>
</dbReference>
<protein>
    <submittedName>
        <fullName evidence="2">Uncharacterized protein</fullName>
    </submittedName>
</protein>
<gene>
    <name evidence="2" type="ORF">NQ314_005654</name>
</gene>
<sequence length="300" mass="33196">MHIGSAQSMDLISPKSLSLVQTSLSNNFMNGVPVGGGISSIMTGTACSDKLDDHNYTLGVGGPLLSGRPEEDIKNSLPDSPKKQSNDSPNEFPLSDTQLKELEYDNNLRELMTDDTYDKLNLDNEYAVKNLVMLGEQTSSDTNFPLSNYNLADIERINPFDCSILNSEENSNSKEYLDSTSSSIEQETQNTPNETNPWAEFIANENPNHKVIVLSNEQCLTPSFSITQNDFIDSFSHKTVETSTPVKSSTSEVCLPQIISETELPKKAEEAVEICTNKTNLRKNKKNVSDKPVQKRSCLK</sequence>
<proteinExistence type="predicted"/>